<proteinExistence type="predicted"/>
<comment type="caution">
    <text evidence="2">The sequence shown here is derived from an EMBL/GenBank/DDBJ whole genome shotgun (WGS) entry which is preliminary data.</text>
</comment>
<feature type="non-terminal residue" evidence="2">
    <location>
        <position position="1082"/>
    </location>
</feature>
<protein>
    <submittedName>
        <fullName evidence="2">Uncharacterized protein</fullName>
    </submittedName>
</protein>
<dbReference type="EMBL" id="CAUYUJ010015534">
    <property type="protein sequence ID" value="CAK0855263.1"/>
    <property type="molecule type" value="Genomic_DNA"/>
</dbReference>
<organism evidence="2 3">
    <name type="scientific">Prorocentrum cordatum</name>
    <dbReference type="NCBI Taxonomy" id="2364126"/>
    <lineage>
        <taxon>Eukaryota</taxon>
        <taxon>Sar</taxon>
        <taxon>Alveolata</taxon>
        <taxon>Dinophyceae</taxon>
        <taxon>Prorocentrales</taxon>
        <taxon>Prorocentraceae</taxon>
        <taxon>Prorocentrum</taxon>
    </lineage>
</organism>
<reference evidence="2" key="1">
    <citation type="submission" date="2023-10" db="EMBL/GenBank/DDBJ databases">
        <authorList>
            <person name="Chen Y."/>
            <person name="Shah S."/>
            <person name="Dougan E. K."/>
            <person name="Thang M."/>
            <person name="Chan C."/>
        </authorList>
    </citation>
    <scope>NUCLEOTIDE SEQUENCE [LARGE SCALE GENOMIC DNA]</scope>
</reference>
<feature type="compositionally biased region" description="Low complexity" evidence="1">
    <location>
        <begin position="722"/>
        <end position="733"/>
    </location>
</feature>
<evidence type="ECO:0000256" key="1">
    <source>
        <dbReference type="SAM" id="MobiDB-lite"/>
    </source>
</evidence>
<accession>A0ABN9U7Y0</accession>
<keyword evidence="3" id="KW-1185">Reference proteome</keyword>
<gene>
    <name evidence="2" type="ORF">PCOR1329_LOCUS46048</name>
</gene>
<dbReference type="Proteomes" id="UP001189429">
    <property type="component" value="Unassembled WGS sequence"/>
</dbReference>
<sequence length="1082" mass="119553">MPAPATITPQFWDTYFGVDATCETAFEGLTGSRLWKELLVTYCTERHSTLQVLGMRTGADGKYTLLLKRCPDVNPRKQYHIVKEYAKTLMDKGLFSEMRGQPIAVETGTSCTDGDYLMIAGATLCEVAADIDTTNVYIQDIIRDGMSNIMVFRRDCPKEIQRALKKMHNKFHNGSDATFVELFELVDEAEKTWAAHKKAAETFVKVLKAERITVASCPKSGDYRYEKLYERYVLSHFDQFKTWDHYDNCKSFTHKMHAAKLYTPWKEEMEQRCEFLDRGITNKLVAKVCNTLFLRIMDFNDAAEQRVLELALMEALMMVAPMEGADGSWVFQRESDLDKIKNLRAPMSTSQVFLKKKQGKRSNVKAKTAPPMKKPKKGTQDEALVLNVPAEEIHDTVSADSPNTSRNTLFFDDLVNAICQPLQHLPIARYNTEVIRELFKFGFIFCFEGAVTIRGEMYTDWSKVRKIFRDDSIRAHRGDLMVKECEIAHGDADAGAASSFAGPSVGNVQAVNDALSQFVGDEKFVLGMFAIVRQTKMPDILVQPAYLNVSMKLYQQHVEDVTPKGDAAAAPVAWTHVSFLECARRVLKDTFSHRWTEFGARLLPIVEKEAGDSNISHLTVGLFDTKAHVRRFFGLRASCVIGMLANLGCIAAPSAIQALYDNISMIKERDLAVKDDRWVAMWSVVIKAAMIDPDQLREKLEAMAVVKDQASWFGNDADAPSSLPLSDSCGSSPAQPDEEQAKTTVAEAEVPKDQATEAPKGQAKKEAEGEATTPKAKTVADPAAGSSTAASGGKTTGSTSHAMAKVEIEMTLTAIASHVACSEVGAPVLASFMKHLEAFIYDTIKMSKLPSVDVKSPTKRKLGKKTSNEFKPDKAPAAGAAEVWGGFADTGLDLIKAKLGEPDSKEKPEPVATEITPSICLHFYGTVTRALVKDALHVCSAFGIDFYITKEGLDTFHSQLGFCPAWMVNVKQPKEKTLTDGSKKLEPPTVNLNHKKETTSMHYTYSHMGKTMTAHIPVAIHSLVPFEGFHGFTDAILTRAVMTDQVTLNQSKQAVKKGATTTKGAPEEFKGQNICIAEMGIA</sequence>
<feature type="compositionally biased region" description="Low complexity" evidence="1">
    <location>
        <begin position="783"/>
        <end position="799"/>
    </location>
</feature>
<evidence type="ECO:0000313" key="3">
    <source>
        <dbReference type="Proteomes" id="UP001189429"/>
    </source>
</evidence>
<name>A0ABN9U7Y0_9DINO</name>
<feature type="region of interest" description="Disordered" evidence="1">
    <location>
        <begin position="722"/>
        <end position="799"/>
    </location>
</feature>
<evidence type="ECO:0000313" key="2">
    <source>
        <dbReference type="EMBL" id="CAK0855263.1"/>
    </source>
</evidence>